<evidence type="ECO:0000256" key="6">
    <source>
        <dbReference type="PROSITE-ProRule" id="PRU00433"/>
    </source>
</evidence>
<dbReference type="Gene3D" id="1.10.760.10">
    <property type="entry name" value="Cytochrome c-like domain"/>
    <property type="match status" value="1"/>
</dbReference>
<gene>
    <name evidence="8" type="ORF">GZA08_02050</name>
</gene>
<keyword evidence="5 6" id="KW-0408">Iron</keyword>
<dbReference type="PRINTS" id="PR00604">
    <property type="entry name" value="CYTCHRMECIAB"/>
</dbReference>
<evidence type="ECO:0000259" key="7">
    <source>
        <dbReference type="PROSITE" id="PS51007"/>
    </source>
</evidence>
<dbReference type="GO" id="GO:0046872">
    <property type="term" value="F:metal ion binding"/>
    <property type="evidence" value="ECO:0007669"/>
    <property type="project" value="UniProtKB-KW"/>
</dbReference>
<dbReference type="PANTHER" id="PTHR11961">
    <property type="entry name" value="CYTOCHROME C"/>
    <property type="match status" value="1"/>
</dbReference>
<dbReference type="RefSeq" id="WP_163889507.1">
    <property type="nucleotide sequence ID" value="NZ_JAAFYS010000001.1"/>
</dbReference>
<evidence type="ECO:0000256" key="5">
    <source>
        <dbReference type="ARBA" id="ARBA00023004"/>
    </source>
</evidence>
<organism evidence="8 9">
    <name type="scientific">Pseudoroseicyclus tamaricis</name>
    <dbReference type="NCBI Taxonomy" id="2705421"/>
    <lineage>
        <taxon>Bacteria</taxon>
        <taxon>Pseudomonadati</taxon>
        <taxon>Pseudomonadota</taxon>
        <taxon>Alphaproteobacteria</taxon>
        <taxon>Rhodobacterales</taxon>
        <taxon>Paracoccaceae</taxon>
        <taxon>Pseudoroseicyclus</taxon>
    </lineage>
</organism>
<keyword evidence="2 6" id="KW-0349">Heme</keyword>
<dbReference type="InterPro" id="IPR036909">
    <property type="entry name" value="Cyt_c-like_dom_sf"/>
</dbReference>
<keyword evidence="3 6" id="KW-0479">Metal-binding</keyword>
<keyword evidence="1" id="KW-0813">Transport</keyword>
<proteinExistence type="predicted"/>
<evidence type="ECO:0000256" key="3">
    <source>
        <dbReference type="ARBA" id="ARBA00022723"/>
    </source>
</evidence>
<protein>
    <submittedName>
        <fullName evidence="8">Cytochrome c family protein</fullName>
    </submittedName>
</protein>
<accession>A0A6B2JM87</accession>
<evidence type="ECO:0000256" key="1">
    <source>
        <dbReference type="ARBA" id="ARBA00022448"/>
    </source>
</evidence>
<dbReference type="InterPro" id="IPR009056">
    <property type="entry name" value="Cyt_c-like_dom"/>
</dbReference>
<dbReference type="EMBL" id="JAAGAB010000001">
    <property type="protein sequence ID" value="NDU99756.1"/>
    <property type="molecule type" value="Genomic_DNA"/>
</dbReference>
<dbReference type="InterPro" id="IPR002327">
    <property type="entry name" value="Cyt_c_1A/1B"/>
</dbReference>
<evidence type="ECO:0000313" key="8">
    <source>
        <dbReference type="EMBL" id="NDU99756.1"/>
    </source>
</evidence>
<reference evidence="8 9" key="1">
    <citation type="submission" date="2020-02" db="EMBL/GenBank/DDBJ databases">
        <title>Pseudoroseicyclus tamarix, sp. nov., isolated from offshore sediment of a Tamarix chinensis forest.</title>
        <authorList>
            <person name="Gai Y."/>
        </authorList>
    </citation>
    <scope>NUCLEOTIDE SEQUENCE [LARGE SCALE GENOMIC DNA]</scope>
    <source>
        <strain evidence="8 9">CLL3-39</strain>
    </source>
</reference>
<dbReference type="GO" id="GO:0020037">
    <property type="term" value="F:heme binding"/>
    <property type="evidence" value="ECO:0007669"/>
    <property type="project" value="InterPro"/>
</dbReference>
<feature type="domain" description="Cytochrome c" evidence="7">
    <location>
        <begin position="71"/>
        <end position="170"/>
    </location>
</feature>
<evidence type="ECO:0000256" key="2">
    <source>
        <dbReference type="ARBA" id="ARBA00022617"/>
    </source>
</evidence>
<evidence type="ECO:0000313" key="9">
    <source>
        <dbReference type="Proteomes" id="UP000474757"/>
    </source>
</evidence>
<sequence length="171" mass="18219">MFDTMTLTKLLGGFAGTFLVFLLGNWAAESVYHVGGHGESEQAYVIEVVDDADAGAEEEEGPAFEEVYASADPAAGEGLFRNCRSCHAVEPGENMTGPTLYGVVGRPVDAVDGYAYSGALEEHADVWTPENLSAFLENPQGFAPGTKMTYAGMRSVQDRADIIAWLDSLDG</sequence>
<keyword evidence="4" id="KW-0249">Electron transport</keyword>
<dbReference type="SUPFAM" id="SSF46626">
    <property type="entry name" value="Cytochrome c"/>
    <property type="match status" value="1"/>
</dbReference>
<dbReference type="Pfam" id="PF00034">
    <property type="entry name" value="Cytochrom_C"/>
    <property type="match status" value="1"/>
</dbReference>
<dbReference type="GO" id="GO:0009055">
    <property type="term" value="F:electron transfer activity"/>
    <property type="evidence" value="ECO:0007669"/>
    <property type="project" value="InterPro"/>
</dbReference>
<dbReference type="AlphaFoldDB" id="A0A6B2JM87"/>
<name>A0A6B2JM87_9RHOB</name>
<dbReference type="PROSITE" id="PS51007">
    <property type="entry name" value="CYTC"/>
    <property type="match status" value="1"/>
</dbReference>
<dbReference type="Proteomes" id="UP000474757">
    <property type="component" value="Unassembled WGS sequence"/>
</dbReference>
<keyword evidence="9" id="KW-1185">Reference proteome</keyword>
<comment type="caution">
    <text evidence="8">The sequence shown here is derived from an EMBL/GenBank/DDBJ whole genome shotgun (WGS) entry which is preliminary data.</text>
</comment>
<evidence type="ECO:0000256" key="4">
    <source>
        <dbReference type="ARBA" id="ARBA00022982"/>
    </source>
</evidence>